<feature type="transmembrane region" description="Helical" evidence="1">
    <location>
        <begin position="482"/>
        <end position="505"/>
    </location>
</feature>
<name>A0AAD4MUM0_9BILA</name>
<keyword evidence="1" id="KW-0472">Membrane</keyword>
<comment type="caution">
    <text evidence="3">The sequence shown here is derived from an EMBL/GenBank/DDBJ whole genome shotgun (WGS) entry which is preliminary data.</text>
</comment>
<protein>
    <submittedName>
        <fullName evidence="3">Uncharacterized protein</fullName>
    </submittedName>
</protein>
<proteinExistence type="predicted"/>
<dbReference type="AlphaFoldDB" id="A0AAD4MUM0"/>
<evidence type="ECO:0000256" key="2">
    <source>
        <dbReference type="SAM" id="SignalP"/>
    </source>
</evidence>
<feature type="transmembrane region" description="Helical" evidence="1">
    <location>
        <begin position="288"/>
        <end position="306"/>
    </location>
</feature>
<feature type="signal peptide" evidence="2">
    <location>
        <begin position="1"/>
        <end position="23"/>
    </location>
</feature>
<evidence type="ECO:0000256" key="1">
    <source>
        <dbReference type="SAM" id="Phobius"/>
    </source>
</evidence>
<keyword evidence="1" id="KW-1133">Transmembrane helix</keyword>
<feature type="chain" id="PRO_5044234782" evidence="2">
    <location>
        <begin position="24"/>
        <end position="550"/>
    </location>
</feature>
<sequence>MNKIFTFSLLVNTLAIYLDLCGASVYYAGGGGFGFGGGCGCCCESDSSPEIIVLQQPPIYAAPPIPPPIAAPPVAYSPPYYGGGCGCGYGGYGYRKRRQAENGDLTEDERDKEMTSIRNRLPASPTTSNESAMIQIGNGTFFYDKVRSQNDTQDIKLLGKKFGLDVSPPPAQKIGSSTIAGPDWGYENVTVKHINVNKRETETTQLTQQVIIDGQRILENDTSPILNDNLTLSTIPTPIALPIPDYEDTEISTTTSSEELRYNVSTSANVKMTPIPPAYLPFLNSLESYIIIVAKVVCIVLNYRLLMWTSFVRTAGKFCLESGAMVVYVIFHCGNATISLLGDIYREIFWDPQQSNNQYVLFWTGIPDVNYLGVAPVVVLFITVDRCFALKKVYISSGKKYRKALLVADVVTIFFWYLLCCIAYLAELPLDLAKVAHCEQFACLMIKYVSIPQLAIRSVFTTLNVVWSMAFLYLLKSNRVVTYTVISEMILITIPSYAGLLFNAVTGIPLAHYVGQYGKLLCAIDAALCSLYFTYVVLQKSRQMSPMGLA</sequence>
<keyword evidence="2" id="KW-0732">Signal</keyword>
<evidence type="ECO:0000313" key="3">
    <source>
        <dbReference type="EMBL" id="KAI1706484.1"/>
    </source>
</evidence>
<keyword evidence="1" id="KW-0812">Transmembrane</keyword>
<keyword evidence="4" id="KW-1185">Reference proteome</keyword>
<feature type="transmembrane region" description="Helical" evidence="1">
    <location>
        <begin position="361"/>
        <end position="384"/>
    </location>
</feature>
<dbReference type="EMBL" id="JAKKPZ010000047">
    <property type="protein sequence ID" value="KAI1706484.1"/>
    <property type="molecule type" value="Genomic_DNA"/>
</dbReference>
<organism evidence="3 4">
    <name type="scientific">Ditylenchus destructor</name>
    <dbReference type="NCBI Taxonomy" id="166010"/>
    <lineage>
        <taxon>Eukaryota</taxon>
        <taxon>Metazoa</taxon>
        <taxon>Ecdysozoa</taxon>
        <taxon>Nematoda</taxon>
        <taxon>Chromadorea</taxon>
        <taxon>Rhabditida</taxon>
        <taxon>Tylenchina</taxon>
        <taxon>Tylenchomorpha</taxon>
        <taxon>Sphaerularioidea</taxon>
        <taxon>Anguinidae</taxon>
        <taxon>Anguininae</taxon>
        <taxon>Ditylenchus</taxon>
    </lineage>
</organism>
<feature type="transmembrane region" description="Helical" evidence="1">
    <location>
        <begin position="318"/>
        <end position="341"/>
    </location>
</feature>
<gene>
    <name evidence="3" type="ORF">DdX_12944</name>
</gene>
<evidence type="ECO:0000313" key="4">
    <source>
        <dbReference type="Proteomes" id="UP001201812"/>
    </source>
</evidence>
<dbReference type="Proteomes" id="UP001201812">
    <property type="component" value="Unassembled WGS sequence"/>
</dbReference>
<feature type="transmembrane region" description="Helical" evidence="1">
    <location>
        <begin position="405"/>
        <end position="426"/>
    </location>
</feature>
<reference evidence="3" key="1">
    <citation type="submission" date="2022-01" db="EMBL/GenBank/DDBJ databases">
        <title>Genome Sequence Resource for Two Populations of Ditylenchus destructor, the Migratory Endoparasitic Phytonematode.</title>
        <authorList>
            <person name="Zhang H."/>
            <person name="Lin R."/>
            <person name="Xie B."/>
        </authorList>
    </citation>
    <scope>NUCLEOTIDE SEQUENCE</scope>
    <source>
        <strain evidence="3">BazhouSP</strain>
    </source>
</reference>
<feature type="transmembrane region" description="Helical" evidence="1">
    <location>
        <begin position="517"/>
        <end position="538"/>
    </location>
</feature>
<accession>A0AAD4MUM0</accession>
<feature type="transmembrane region" description="Helical" evidence="1">
    <location>
        <begin position="454"/>
        <end position="475"/>
    </location>
</feature>